<dbReference type="NCBIfam" id="TIGR01993">
    <property type="entry name" value="Pyr-5-nucltdase"/>
    <property type="match status" value="1"/>
</dbReference>
<dbReference type="Gene3D" id="3.40.50.1000">
    <property type="entry name" value="HAD superfamily/HAD-like"/>
    <property type="match status" value="1"/>
</dbReference>
<evidence type="ECO:0000313" key="2">
    <source>
        <dbReference type="Proteomes" id="UP000178082"/>
    </source>
</evidence>
<proteinExistence type="predicted"/>
<reference evidence="1 2" key="1">
    <citation type="journal article" date="2016" name="Nat. Commun.">
        <title>Thousands of microbial genomes shed light on interconnected biogeochemical processes in an aquifer system.</title>
        <authorList>
            <person name="Anantharaman K."/>
            <person name="Brown C.T."/>
            <person name="Hug L.A."/>
            <person name="Sharon I."/>
            <person name="Castelle C.J."/>
            <person name="Probst A.J."/>
            <person name="Thomas B.C."/>
            <person name="Singh A."/>
            <person name="Wilkins M.J."/>
            <person name="Karaoz U."/>
            <person name="Brodie E.L."/>
            <person name="Williams K.H."/>
            <person name="Hubbard S.S."/>
            <person name="Banfield J.F."/>
        </authorList>
    </citation>
    <scope>NUCLEOTIDE SEQUENCE [LARGE SCALE GENOMIC DNA]</scope>
</reference>
<dbReference type="PANTHER" id="PTHR12725">
    <property type="entry name" value="HALOACID DEHALOGENASE-LIKE HYDROLASE"/>
    <property type="match status" value="1"/>
</dbReference>
<dbReference type="EMBL" id="MGDI01000001">
    <property type="protein sequence ID" value="OGL55490.1"/>
    <property type="molecule type" value="Genomic_DNA"/>
</dbReference>
<dbReference type="SFLD" id="SFLDS00003">
    <property type="entry name" value="Haloacid_Dehalogenase"/>
    <property type="match status" value="1"/>
</dbReference>
<dbReference type="SFLD" id="SFLDG01129">
    <property type="entry name" value="C1.5:_HAD__Beta-PGM__Phosphata"/>
    <property type="match status" value="1"/>
</dbReference>
<dbReference type="InterPro" id="IPR023214">
    <property type="entry name" value="HAD_sf"/>
</dbReference>
<comment type="caution">
    <text evidence="1">The sequence shown here is derived from an EMBL/GenBank/DDBJ whole genome shotgun (WGS) entry which is preliminary data.</text>
</comment>
<protein>
    <submittedName>
        <fullName evidence="1">Pyrimidine 5'-nucleotidase</fullName>
    </submittedName>
</protein>
<dbReference type="PRINTS" id="PR00413">
    <property type="entry name" value="HADHALOGNASE"/>
</dbReference>
<dbReference type="AlphaFoldDB" id="A0A1F7SNX7"/>
<dbReference type="SUPFAM" id="SSF56784">
    <property type="entry name" value="HAD-like"/>
    <property type="match status" value="1"/>
</dbReference>
<dbReference type="InterPro" id="IPR006439">
    <property type="entry name" value="HAD-SF_hydro_IA"/>
</dbReference>
<sequence length="211" mass="24500">MKYLIIDLDNTIYPESAGVFKKVDQKINRYLEEKMGFSREEVNPLRLRYYKEYGTTLRGLMINYKIAPEDYLEYVHNINMKELLSKDTKLDKVLKGISIEKVIFTNASKAHAENVLNTLEITDNFVRIFDIVAMDYLAKPHPVTYEKLLNTLGVKGERCLYSDDIEINLQPAKELGMKTVFVSNNGYEKKPFVDFVIKEISEIGKFFSCKL</sequence>
<dbReference type="Gene3D" id="1.10.150.450">
    <property type="match status" value="1"/>
</dbReference>
<accession>A0A1F7SNX7</accession>
<dbReference type="InterPro" id="IPR010237">
    <property type="entry name" value="Pyr-5-nucltdase"/>
</dbReference>
<dbReference type="InterPro" id="IPR036412">
    <property type="entry name" value="HAD-like_sf"/>
</dbReference>
<dbReference type="PANTHER" id="PTHR12725:SF117">
    <property type="entry name" value="HALOACID DEHALOGENASE-LIKE HYDROLASE"/>
    <property type="match status" value="1"/>
</dbReference>
<dbReference type="SFLD" id="SFLDG01132">
    <property type="entry name" value="C1.5.3:_5'-Nucleotidase_Like"/>
    <property type="match status" value="1"/>
</dbReference>
<evidence type="ECO:0000313" key="1">
    <source>
        <dbReference type="EMBL" id="OGL55490.1"/>
    </source>
</evidence>
<organism evidence="1 2">
    <name type="scientific">Candidatus Schekmanbacteria bacterium RIFCSPLOWO2_12_FULL_38_15</name>
    <dbReference type="NCBI Taxonomy" id="1817883"/>
    <lineage>
        <taxon>Bacteria</taxon>
        <taxon>Candidatus Schekmaniibacteriota</taxon>
    </lineage>
</organism>
<dbReference type="Pfam" id="PF00702">
    <property type="entry name" value="Hydrolase"/>
    <property type="match status" value="1"/>
</dbReference>
<gene>
    <name evidence="1" type="ORF">A3G31_01430</name>
</gene>
<dbReference type="STRING" id="1817883.A3G31_01430"/>
<dbReference type="Proteomes" id="UP000178082">
    <property type="component" value="Unassembled WGS sequence"/>
</dbReference>
<name>A0A1F7SNX7_9BACT</name>
<dbReference type="NCBIfam" id="TIGR01509">
    <property type="entry name" value="HAD-SF-IA-v3"/>
    <property type="match status" value="1"/>
</dbReference>